<dbReference type="InterPro" id="IPR036138">
    <property type="entry name" value="PBP_dimer_sf"/>
</dbReference>
<dbReference type="GO" id="GO:0008658">
    <property type="term" value="F:penicillin binding"/>
    <property type="evidence" value="ECO:0007669"/>
    <property type="project" value="InterPro"/>
</dbReference>
<evidence type="ECO:0000259" key="1">
    <source>
        <dbReference type="Pfam" id="PF00905"/>
    </source>
</evidence>
<dbReference type="PANTHER" id="PTHR30627:SF24">
    <property type="entry name" value="PENICILLIN-BINDING PROTEIN 4B"/>
    <property type="match status" value="1"/>
</dbReference>
<reference evidence="3" key="4">
    <citation type="submission" date="2023-12" db="EMBL/GenBank/DDBJ databases">
        <authorList>
            <person name="Sun Q."/>
            <person name="Inoue M."/>
        </authorList>
    </citation>
    <scope>NUCLEOTIDE SEQUENCE</scope>
    <source>
        <strain evidence="3">JCM 10664</strain>
    </source>
</reference>
<dbReference type="GO" id="GO:0005886">
    <property type="term" value="C:plasma membrane"/>
    <property type="evidence" value="ECO:0007669"/>
    <property type="project" value="TreeGrafter"/>
</dbReference>
<evidence type="ECO:0000313" key="6">
    <source>
        <dbReference type="Proteomes" id="UP001500220"/>
    </source>
</evidence>
<gene>
    <name evidence="3" type="ORF">GCM10009545_21370</name>
    <name evidence="4" type="ORF">GCM10011581_08950</name>
</gene>
<feature type="domain" description="Penicillin-binding protein transpeptidase" evidence="1">
    <location>
        <begin position="341"/>
        <end position="609"/>
    </location>
</feature>
<reference evidence="4" key="3">
    <citation type="submission" date="2020-09" db="EMBL/GenBank/DDBJ databases">
        <authorList>
            <person name="Sun Q."/>
            <person name="Zhou Y."/>
        </authorList>
    </citation>
    <scope>NUCLEOTIDE SEQUENCE</scope>
    <source>
        <strain evidence="4">CGMCC 4.7206</strain>
    </source>
</reference>
<dbReference type="SUPFAM" id="SSF56601">
    <property type="entry name" value="beta-lactamase/transpeptidase-like"/>
    <property type="match status" value="1"/>
</dbReference>
<reference evidence="4 5" key="1">
    <citation type="journal article" date="2014" name="Int. J. Syst. Evol. Microbiol.">
        <title>Complete genome sequence of Corynebacterium casei LMG S-19264T (=DSM 44701T), isolated from a smear-ripened cheese.</title>
        <authorList>
            <consortium name="US DOE Joint Genome Institute (JGI-PGF)"/>
            <person name="Walter F."/>
            <person name="Albersmeier A."/>
            <person name="Kalinowski J."/>
            <person name="Ruckert C."/>
        </authorList>
    </citation>
    <scope>NUCLEOTIDE SEQUENCE [LARGE SCALE GENOMIC DNA]</scope>
    <source>
        <strain evidence="4 5">CGMCC 4.7206</strain>
    </source>
</reference>
<dbReference type="GO" id="GO:0071972">
    <property type="term" value="F:peptidoglycan L,D-transpeptidase activity"/>
    <property type="evidence" value="ECO:0007669"/>
    <property type="project" value="TreeGrafter"/>
</dbReference>
<dbReference type="InterPro" id="IPR012338">
    <property type="entry name" value="Beta-lactam/transpept-like"/>
</dbReference>
<dbReference type="Pfam" id="PF00905">
    <property type="entry name" value="Transpeptidase"/>
    <property type="match status" value="1"/>
</dbReference>
<organism evidence="4 5">
    <name type="scientific">Saccharopolyspora thermophila</name>
    <dbReference type="NCBI Taxonomy" id="89367"/>
    <lineage>
        <taxon>Bacteria</taxon>
        <taxon>Bacillati</taxon>
        <taxon>Actinomycetota</taxon>
        <taxon>Actinomycetes</taxon>
        <taxon>Pseudonocardiales</taxon>
        <taxon>Pseudonocardiaceae</taxon>
        <taxon>Saccharopolyspora</taxon>
    </lineage>
</organism>
<evidence type="ECO:0000313" key="3">
    <source>
        <dbReference type="EMBL" id="GAA0519112.1"/>
    </source>
</evidence>
<dbReference type="AlphaFoldDB" id="A0A917JMV2"/>
<dbReference type="GO" id="GO:0046677">
    <property type="term" value="P:response to antibiotic"/>
    <property type="evidence" value="ECO:0007669"/>
    <property type="project" value="InterPro"/>
</dbReference>
<evidence type="ECO:0000313" key="4">
    <source>
        <dbReference type="EMBL" id="GGI74190.1"/>
    </source>
</evidence>
<evidence type="ECO:0000259" key="2">
    <source>
        <dbReference type="Pfam" id="PF05223"/>
    </source>
</evidence>
<dbReference type="SUPFAM" id="SSF56519">
    <property type="entry name" value="Penicillin binding protein dimerisation domain"/>
    <property type="match status" value="1"/>
</dbReference>
<proteinExistence type="predicted"/>
<feature type="domain" description="NTF2-like N-terminal transpeptidase" evidence="2">
    <location>
        <begin position="48"/>
        <end position="152"/>
    </location>
</feature>
<keyword evidence="6" id="KW-1185">Reference proteome</keyword>
<dbReference type="InterPro" id="IPR001460">
    <property type="entry name" value="PCN-bd_Tpept"/>
</dbReference>
<evidence type="ECO:0000313" key="5">
    <source>
        <dbReference type="Proteomes" id="UP000597989"/>
    </source>
</evidence>
<name>A0A917JMV2_9PSEU</name>
<dbReference type="EMBL" id="BAAAHC010000009">
    <property type="protein sequence ID" value="GAA0519112.1"/>
    <property type="molecule type" value="Genomic_DNA"/>
</dbReference>
<dbReference type="InterPro" id="IPR050515">
    <property type="entry name" value="Beta-lactam/transpept"/>
</dbReference>
<sequence length="614" mass="63589">MLVREKRCGGRGGFGILAGMVSSRILGALAALLLVPVAACGTGPSEEDVARSFVNAVAAGDAVGAANLTDAPGPARQLIEDTRRNLSPAAVCGTVREVVEDAQGVPTAKYDLSWDFGSGRVWAYPAELRLVEQEQGWKVHWAPAVLHPRLGAAHSLAFREQRPDPGPVLDRDGRQVMGPEQLITVSLNPAEAGDVRGVAAALAGALRSIDPQITQQSIVDGVGRTPPGRPYAVVTLRRGDYERVKSQIYDLPGVRFPAQTRLVTAERGYGSQVLAGVARVIDQQVAANAGWRVVALDAAGNETAELHSVAAKPVAPTTVTLSDATQRAAEQAVDPVPQAAMLVAIQPSTGELLAVAQNAPADAQGPVALSGRYPPGSTFKTVTATAALEGGAVTVDTPVQCPGRKTFDGRVLPNDHEFDLGTVPLHTAFAQSCNTTFAQLAVDLPAQALTDAGRRLGIGVDFEMPGATTITGTAPPADSVVQRVENGIGQGTILASPFGMALVTASVARGQLPVPTLIRGMQTRADATPQPPSPRTLDQLRTMMREVVTGGTATALAGSGDVRGKTGTAQFGDGTHSHGWFVGYRGDVAFAVLVTDAGSSGPAVEVARRFLAGS</sequence>
<comment type="caution">
    <text evidence="4">The sequence shown here is derived from an EMBL/GenBank/DDBJ whole genome shotgun (WGS) entry which is preliminary data.</text>
</comment>
<dbReference type="PANTHER" id="PTHR30627">
    <property type="entry name" value="PEPTIDOGLYCAN D,D-TRANSPEPTIDASE"/>
    <property type="match status" value="1"/>
</dbReference>
<dbReference type="GO" id="GO:0071555">
    <property type="term" value="P:cell wall organization"/>
    <property type="evidence" value="ECO:0007669"/>
    <property type="project" value="TreeGrafter"/>
</dbReference>
<accession>A0A917JMV2</accession>
<dbReference type="InterPro" id="IPR007887">
    <property type="entry name" value="MecA_N"/>
</dbReference>
<dbReference type="Pfam" id="PF05223">
    <property type="entry name" value="MecA_N"/>
    <property type="match status" value="1"/>
</dbReference>
<protein>
    <submittedName>
        <fullName evidence="4">Penicillin-binding protein</fullName>
    </submittedName>
    <submittedName>
        <fullName evidence="3">Penicillin-binding transpeptidase domain-containing protein</fullName>
    </submittedName>
</protein>
<dbReference type="Proteomes" id="UP000597989">
    <property type="component" value="Unassembled WGS sequence"/>
</dbReference>
<dbReference type="EMBL" id="BMMT01000002">
    <property type="protein sequence ID" value="GGI74190.1"/>
    <property type="molecule type" value="Genomic_DNA"/>
</dbReference>
<dbReference type="Gene3D" id="3.40.710.10">
    <property type="entry name" value="DD-peptidase/beta-lactamase superfamily"/>
    <property type="match status" value="1"/>
</dbReference>
<dbReference type="Proteomes" id="UP001500220">
    <property type="component" value="Unassembled WGS sequence"/>
</dbReference>
<reference evidence="3 6" key="2">
    <citation type="journal article" date="2019" name="Int. J. Syst. Evol. Microbiol.">
        <title>The Global Catalogue of Microorganisms (GCM) 10K type strain sequencing project: providing services to taxonomists for standard genome sequencing and annotation.</title>
        <authorList>
            <consortium name="The Broad Institute Genomics Platform"/>
            <consortium name="The Broad Institute Genome Sequencing Center for Infectious Disease"/>
            <person name="Wu L."/>
            <person name="Ma J."/>
        </authorList>
    </citation>
    <scope>NUCLEOTIDE SEQUENCE [LARGE SCALE GENOMIC DNA]</scope>
    <source>
        <strain evidence="3 6">JCM 10664</strain>
    </source>
</reference>